<dbReference type="Gene3D" id="3.90.580.10">
    <property type="entry name" value="Zinc finger, CHC2-type domain"/>
    <property type="match status" value="1"/>
</dbReference>
<dbReference type="GO" id="GO:0008270">
    <property type="term" value="F:zinc ion binding"/>
    <property type="evidence" value="ECO:0007669"/>
    <property type="project" value="UniProtKB-KW"/>
</dbReference>
<dbReference type="PANTHER" id="PTHR30313:SF2">
    <property type="entry name" value="DNA PRIMASE"/>
    <property type="match status" value="1"/>
</dbReference>
<dbReference type="GO" id="GO:0003899">
    <property type="term" value="F:DNA-directed RNA polymerase activity"/>
    <property type="evidence" value="ECO:0007669"/>
    <property type="project" value="InterPro"/>
</dbReference>
<proteinExistence type="predicted"/>
<evidence type="ECO:0000256" key="4">
    <source>
        <dbReference type="SAM" id="Coils"/>
    </source>
</evidence>
<feature type="coiled-coil region" evidence="4">
    <location>
        <begin position="97"/>
        <end position="124"/>
    </location>
</feature>
<evidence type="ECO:0000259" key="5">
    <source>
        <dbReference type="SMART" id="SM00400"/>
    </source>
</evidence>
<dbReference type="GO" id="GO:0006269">
    <property type="term" value="P:DNA replication, synthesis of primer"/>
    <property type="evidence" value="ECO:0007669"/>
    <property type="project" value="TreeGrafter"/>
</dbReference>
<evidence type="ECO:0000256" key="3">
    <source>
        <dbReference type="ARBA" id="ARBA00022833"/>
    </source>
</evidence>
<protein>
    <submittedName>
        <fullName evidence="6">DNA primase</fullName>
    </submittedName>
</protein>
<keyword evidence="4" id="KW-0175">Coiled coil</keyword>
<keyword evidence="2" id="KW-0863">Zinc-finger</keyword>
<dbReference type="GO" id="GO:0003677">
    <property type="term" value="F:DNA binding"/>
    <property type="evidence" value="ECO:0007669"/>
    <property type="project" value="InterPro"/>
</dbReference>
<dbReference type="PANTHER" id="PTHR30313">
    <property type="entry name" value="DNA PRIMASE"/>
    <property type="match status" value="1"/>
</dbReference>
<reference evidence="6" key="1">
    <citation type="journal article" date="2021" name="Proc. Natl. Acad. Sci. U.S.A.">
        <title>A Catalog of Tens of Thousands of Viruses from Human Metagenomes Reveals Hidden Associations with Chronic Diseases.</title>
        <authorList>
            <person name="Tisza M.J."/>
            <person name="Buck C.B."/>
        </authorList>
    </citation>
    <scope>NUCLEOTIDE SEQUENCE</scope>
    <source>
        <strain evidence="6">CtuvC1</strain>
    </source>
</reference>
<feature type="domain" description="Zinc finger CHC2-type" evidence="5">
    <location>
        <begin position="31"/>
        <end position="83"/>
    </location>
</feature>
<dbReference type="SMART" id="SM00400">
    <property type="entry name" value="ZnF_CHCC"/>
    <property type="match status" value="1"/>
</dbReference>
<evidence type="ECO:0000256" key="2">
    <source>
        <dbReference type="ARBA" id="ARBA00022771"/>
    </source>
</evidence>
<dbReference type="InterPro" id="IPR002694">
    <property type="entry name" value="Znf_CHC2"/>
</dbReference>
<keyword evidence="1" id="KW-0479">Metal-binding</keyword>
<name>A0A8S5M081_9CAUD</name>
<keyword evidence="3" id="KW-0862">Zinc</keyword>
<accession>A0A8S5M081</accession>
<evidence type="ECO:0000313" key="6">
    <source>
        <dbReference type="EMBL" id="DAD75455.1"/>
    </source>
</evidence>
<dbReference type="InterPro" id="IPR036977">
    <property type="entry name" value="DNA_primase_Znf_CHC2"/>
</dbReference>
<dbReference type="Pfam" id="PF01807">
    <property type="entry name" value="Zn_ribbon_DnaG"/>
    <property type="match status" value="1"/>
</dbReference>
<sequence length="186" mass="21797">MIDYATEIKERLDTAEVLEAYGIHIDRKGRAVCPFHNDNTPSMQVYSGSKGYHCFACGENGDILTFVQKYFNLSFLKACEKLNADFALGLPIRQRISVRERRKMEQATRERKEKRKAEKAMQDRLERDYWAAFDEWARLDYQLRKYRPQATTEPLNPLFVEALQRIGLADERLTQADLRRRGSANR</sequence>
<organism evidence="6">
    <name type="scientific">Siphoviridae sp. ctuvC1</name>
    <dbReference type="NCBI Taxonomy" id="2826507"/>
    <lineage>
        <taxon>Viruses</taxon>
        <taxon>Duplodnaviria</taxon>
        <taxon>Heunggongvirae</taxon>
        <taxon>Uroviricota</taxon>
        <taxon>Caudoviricetes</taxon>
    </lineage>
</organism>
<evidence type="ECO:0000256" key="1">
    <source>
        <dbReference type="ARBA" id="ARBA00022723"/>
    </source>
</evidence>
<dbReference type="EMBL" id="BK014784">
    <property type="protein sequence ID" value="DAD75455.1"/>
    <property type="molecule type" value="Genomic_DNA"/>
</dbReference>
<dbReference type="SUPFAM" id="SSF57783">
    <property type="entry name" value="Zinc beta-ribbon"/>
    <property type="match status" value="1"/>
</dbReference>
<dbReference type="InterPro" id="IPR050219">
    <property type="entry name" value="DnaG_primase"/>
</dbReference>